<accession>A0A2H5Y5D0</accession>
<protein>
    <recommendedName>
        <fullName evidence="1">DUF362 domain-containing protein</fullName>
    </recommendedName>
</protein>
<sequence length="338" mass="36650">MAAPRLTRRAVLRLMLIAGIGGGLAFAERRTRPAGLRQFMTWLLRGWRRRVEPPATVALGASLSYDEALLRDALTELWDAAGMPDVAGRRVLVKPNLIEWIEGRSLVTAPEVIGAVIDLLRSRGAAEIVVGEGPGFRRDAGPVVAQSGLADVLARRNVPFVDLNYDDPQPVPVRDGWFPGQRQIWLPRHVVEADLVISVAKLKTHHWAGVTLSLKNLFGVVPGIRYGWPKNMLHVNGITPSILGLKQALPPVVSVIDGIVGMEGDGPLFGTPVPHGVLAVGKDPLAVDVVGARLMGFDPEEIEHLALGIWAGIGQGVHIDMRGGALEALRRRYRRPPK</sequence>
<organism evidence="2 3">
    <name type="scientific">Candidatus Thermoflexus japonica</name>
    <dbReference type="NCBI Taxonomy" id="2035417"/>
    <lineage>
        <taxon>Bacteria</taxon>
        <taxon>Bacillati</taxon>
        <taxon>Chloroflexota</taxon>
        <taxon>Thermoflexia</taxon>
        <taxon>Thermoflexales</taxon>
        <taxon>Thermoflexaceae</taxon>
        <taxon>Thermoflexus</taxon>
    </lineage>
</organism>
<feature type="domain" description="DUF362" evidence="1">
    <location>
        <begin position="91"/>
        <end position="293"/>
    </location>
</feature>
<proteinExistence type="predicted"/>
<evidence type="ECO:0000259" key="1">
    <source>
        <dbReference type="Pfam" id="PF04015"/>
    </source>
</evidence>
<dbReference type="AlphaFoldDB" id="A0A2H5Y5D0"/>
<evidence type="ECO:0000313" key="3">
    <source>
        <dbReference type="Proteomes" id="UP000236642"/>
    </source>
</evidence>
<name>A0A2H5Y5D0_9CHLR</name>
<evidence type="ECO:0000313" key="2">
    <source>
        <dbReference type="EMBL" id="GBD08645.1"/>
    </source>
</evidence>
<dbReference type="Proteomes" id="UP000236642">
    <property type="component" value="Unassembled WGS sequence"/>
</dbReference>
<dbReference type="EMBL" id="BEHY01000014">
    <property type="protein sequence ID" value="GBD08645.1"/>
    <property type="molecule type" value="Genomic_DNA"/>
</dbReference>
<dbReference type="Gene3D" id="3.40.50.11440">
    <property type="match status" value="1"/>
</dbReference>
<comment type="caution">
    <text evidence="2">The sequence shown here is derived from an EMBL/GenBank/DDBJ whole genome shotgun (WGS) entry which is preliminary data.</text>
</comment>
<gene>
    <name evidence="2" type="ORF">HRbin22_00886</name>
</gene>
<dbReference type="InterPro" id="IPR007160">
    <property type="entry name" value="DUF362"/>
</dbReference>
<reference evidence="3" key="1">
    <citation type="submission" date="2017-09" db="EMBL/GenBank/DDBJ databases">
        <title>Metaegenomics of thermophilic ammonia-oxidizing enrichment culture.</title>
        <authorList>
            <person name="Kato S."/>
            <person name="Suzuki K."/>
        </authorList>
    </citation>
    <scope>NUCLEOTIDE SEQUENCE [LARGE SCALE GENOMIC DNA]</scope>
</reference>
<dbReference type="Pfam" id="PF04015">
    <property type="entry name" value="DUF362"/>
    <property type="match status" value="1"/>
</dbReference>